<comment type="caution">
    <text evidence="2">The sequence shown here is derived from an EMBL/GenBank/DDBJ whole genome shotgun (WGS) entry which is preliminary data.</text>
</comment>
<evidence type="ECO:0000313" key="2">
    <source>
        <dbReference type="EMBL" id="CAE7939618.1"/>
    </source>
</evidence>
<name>A0A813C723_9DINO</name>
<evidence type="ECO:0000256" key="1">
    <source>
        <dbReference type="SAM" id="MobiDB-lite"/>
    </source>
</evidence>
<gene>
    <name evidence="2" type="ORF">SNEC2469_LOCUS33577</name>
</gene>
<sequence>MSSTCSDWDFSVKPGQPYCLKALERLSTLLGDKDTSLFPALQQGVPTGFDGDIPRSHTLRPRRESEPDSGHDLVVCEGNWQGAESDPGLLQELIQEEIDAGFLEEMPSLEAAYERWGKERVAVGKVNIVKAPGRASRLVLDNSVCNTNQNCTVPEQFSLPSLQDIQAAFPAREDSSPDRGLLGLRQQD</sequence>
<dbReference type="OrthoDB" id="445184at2759"/>
<dbReference type="AlphaFoldDB" id="A0A813C723"/>
<dbReference type="Proteomes" id="UP000601435">
    <property type="component" value="Unassembled WGS sequence"/>
</dbReference>
<feature type="non-terminal residue" evidence="2">
    <location>
        <position position="1"/>
    </location>
</feature>
<reference evidence="2" key="1">
    <citation type="submission" date="2021-02" db="EMBL/GenBank/DDBJ databases">
        <authorList>
            <person name="Dougan E. K."/>
            <person name="Rhodes N."/>
            <person name="Thang M."/>
            <person name="Chan C."/>
        </authorList>
    </citation>
    <scope>NUCLEOTIDE SEQUENCE</scope>
</reference>
<feature type="compositionally biased region" description="Basic and acidic residues" evidence="1">
    <location>
        <begin position="61"/>
        <end position="70"/>
    </location>
</feature>
<protein>
    <submittedName>
        <fullName evidence="2">Uncharacterized protein</fullName>
    </submittedName>
</protein>
<evidence type="ECO:0000313" key="3">
    <source>
        <dbReference type="Proteomes" id="UP000601435"/>
    </source>
</evidence>
<keyword evidence="3" id="KW-1185">Reference proteome</keyword>
<accession>A0A813C723</accession>
<organism evidence="2 3">
    <name type="scientific">Symbiodinium necroappetens</name>
    <dbReference type="NCBI Taxonomy" id="1628268"/>
    <lineage>
        <taxon>Eukaryota</taxon>
        <taxon>Sar</taxon>
        <taxon>Alveolata</taxon>
        <taxon>Dinophyceae</taxon>
        <taxon>Suessiales</taxon>
        <taxon>Symbiodiniaceae</taxon>
        <taxon>Symbiodinium</taxon>
    </lineage>
</organism>
<proteinExistence type="predicted"/>
<feature type="region of interest" description="Disordered" evidence="1">
    <location>
        <begin position="49"/>
        <end position="70"/>
    </location>
</feature>
<dbReference type="EMBL" id="CAJNJA010089225">
    <property type="protein sequence ID" value="CAE7939618.1"/>
    <property type="molecule type" value="Genomic_DNA"/>
</dbReference>